<gene>
    <name evidence="2" type="ORF">METZ01_LOCUS290906</name>
</gene>
<reference evidence="2" key="1">
    <citation type="submission" date="2018-05" db="EMBL/GenBank/DDBJ databases">
        <authorList>
            <person name="Lanie J.A."/>
            <person name="Ng W.-L."/>
            <person name="Kazmierczak K.M."/>
            <person name="Andrzejewski T.M."/>
            <person name="Davidsen T.M."/>
            <person name="Wayne K.J."/>
            <person name="Tettelin H."/>
            <person name="Glass J.I."/>
            <person name="Rusch D."/>
            <person name="Podicherti R."/>
            <person name="Tsui H.-C.T."/>
            <person name="Winkler M.E."/>
        </authorList>
    </citation>
    <scope>NUCLEOTIDE SEQUENCE</scope>
</reference>
<name>A0A382LSL2_9ZZZZ</name>
<feature type="non-terminal residue" evidence="2">
    <location>
        <position position="1"/>
    </location>
</feature>
<sequence length="69" mass="7453">VNYLTKLKLSCVSVGVITLLGTNLSYSVNVDKIMKSAVGVWLFDEGTGKKAKDISGEGNHGELVKNPEW</sequence>
<organism evidence="2">
    <name type="scientific">marine metagenome</name>
    <dbReference type="NCBI Taxonomy" id="408172"/>
    <lineage>
        <taxon>unclassified sequences</taxon>
        <taxon>metagenomes</taxon>
        <taxon>ecological metagenomes</taxon>
    </lineage>
</organism>
<proteinExistence type="predicted"/>
<dbReference type="AlphaFoldDB" id="A0A382LSL2"/>
<dbReference type="EMBL" id="UINC01088108">
    <property type="protein sequence ID" value="SVC38052.1"/>
    <property type="molecule type" value="Genomic_DNA"/>
</dbReference>
<protein>
    <submittedName>
        <fullName evidence="2">Uncharacterized protein</fullName>
    </submittedName>
</protein>
<evidence type="ECO:0000313" key="2">
    <source>
        <dbReference type="EMBL" id="SVC38052.1"/>
    </source>
</evidence>
<feature type="non-terminal residue" evidence="2">
    <location>
        <position position="69"/>
    </location>
</feature>
<evidence type="ECO:0000256" key="1">
    <source>
        <dbReference type="SAM" id="MobiDB-lite"/>
    </source>
</evidence>
<feature type="region of interest" description="Disordered" evidence="1">
    <location>
        <begin position="49"/>
        <end position="69"/>
    </location>
</feature>
<accession>A0A382LSL2</accession>